<evidence type="ECO:0000256" key="6">
    <source>
        <dbReference type="ARBA" id="ARBA00022741"/>
    </source>
</evidence>
<evidence type="ECO:0000256" key="1">
    <source>
        <dbReference type="ARBA" id="ARBA00000013"/>
    </source>
</evidence>
<evidence type="ECO:0000256" key="11">
    <source>
        <dbReference type="ARBA" id="ARBA00023235"/>
    </source>
</evidence>
<feature type="binding site" evidence="18">
    <location>
        <position position="159"/>
    </location>
    <ligand>
        <name>(6S)-NADPHX</name>
        <dbReference type="ChEBI" id="CHEBI:64076"/>
    </ligand>
</feature>
<comment type="cofactor">
    <cofactor evidence="18 19">
        <name>K(+)</name>
        <dbReference type="ChEBI" id="CHEBI:29103"/>
    </cofactor>
    <text evidence="18 19">Binds 1 potassium ion per subunit.</text>
</comment>
<comment type="similarity">
    <text evidence="4 19">In the C-terminal section; belongs to the NnrD/CARKD family.</text>
</comment>
<dbReference type="HAMAP" id="MF_01965">
    <property type="entry name" value="NADHX_dehydratase"/>
    <property type="match status" value="1"/>
</dbReference>
<dbReference type="PROSITE" id="PS51385">
    <property type="entry name" value="YJEF_N"/>
    <property type="match status" value="1"/>
</dbReference>
<dbReference type="EMBL" id="RBXP01000020">
    <property type="protein sequence ID" value="RKT49684.1"/>
    <property type="molecule type" value="Genomic_DNA"/>
</dbReference>
<feature type="binding site" evidence="18">
    <location>
        <position position="122"/>
    </location>
    <ligand>
        <name>K(+)</name>
        <dbReference type="ChEBI" id="CHEBI:29103"/>
    </ligand>
</feature>
<dbReference type="SUPFAM" id="SSF64153">
    <property type="entry name" value="YjeF N-terminal domain-like"/>
    <property type="match status" value="1"/>
</dbReference>
<dbReference type="Pfam" id="PF01256">
    <property type="entry name" value="Carb_kinase"/>
    <property type="match status" value="1"/>
</dbReference>
<keyword evidence="13" id="KW-0511">Multifunctional enzyme</keyword>
<evidence type="ECO:0000256" key="16">
    <source>
        <dbReference type="ARBA" id="ARBA00049209"/>
    </source>
</evidence>
<feature type="binding site" evidence="17">
    <location>
        <position position="366"/>
    </location>
    <ligand>
        <name>(6S)-NADPHX</name>
        <dbReference type="ChEBI" id="CHEBI:64076"/>
    </ligand>
</feature>
<evidence type="ECO:0000256" key="14">
    <source>
        <dbReference type="ARBA" id="ARBA00025153"/>
    </source>
</evidence>
<dbReference type="NCBIfam" id="TIGR00196">
    <property type="entry name" value="yjeF_cterm"/>
    <property type="match status" value="1"/>
</dbReference>
<comment type="catalytic activity">
    <reaction evidence="16 17 19">
        <text>(6S)-NADPHX + ADP = AMP + phosphate + NADPH + H(+)</text>
        <dbReference type="Rhea" id="RHEA:32235"/>
        <dbReference type="ChEBI" id="CHEBI:15378"/>
        <dbReference type="ChEBI" id="CHEBI:43474"/>
        <dbReference type="ChEBI" id="CHEBI:57783"/>
        <dbReference type="ChEBI" id="CHEBI:64076"/>
        <dbReference type="ChEBI" id="CHEBI:456215"/>
        <dbReference type="ChEBI" id="CHEBI:456216"/>
        <dbReference type="EC" id="4.2.1.136"/>
    </reaction>
</comment>
<evidence type="ECO:0000256" key="9">
    <source>
        <dbReference type="ARBA" id="ARBA00022958"/>
    </source>
</evidence>
<comment type="caution">
    <text evidence="18">Lacks conserved residue(s) required for the propagation of feature annotation.</text>
</comment>
<dbReference type="GO" id="GO:0110051">
    <property type="term" value="P:metabolite repair"/>
    <property type="evidence" value="ECO:0007669"/>
    <property type="project" value="TreeGrafter"/>
</dbReference>
<dbReference type="EC" id="5.1.99.6" evidence="19"/>
<feature type="binding site" evidence="17">
    <location>
        <begin position="403"/>
        <end position="407"/>
    </location>
    <ligand>
        <name>AMP</name>
        <dbReference type="ChEBI" id="CHEBI:456215"/>
    </ligand>
</feature>
<evidence type="ECO:0000256" key="3">
    <source>
        <dbReference type="ARBA" id="ARBA00006001"/>
    </source>
</evidence>
<comment type="subunit">
    <text evidence="17">Homotetramer.</text>
</comment>
<comment type="function">
    <text evidence="17">Catalyzes the dehydration of the S-form of NAD(P)HX at the expense of ADP, which is converted to AMP. Together with NAD(P)HX epimerase, which catalyzes the epimerization of the S- and R-forms, the enzyme allows the repair of both epimers of NAD(P)HX, a damaged form of NAD(P)H that is a result of enzymatic or heat-dependent hydration.</text>
</comment>
<feature type="binding site" evidence="17">
    <location>
        <position position="313"/>
    </location>
    <ligand>
        <name>(6S)-NADPHX</name>
        <dbReference type="ChEBI" id="CHEBI:64076"/>
    </ligand>
</feature>
<dbReference type="GO" id="GO:0005524">
    <property type="term" value="F:ATP binding"/>
    <property type="evidence" value="ECO:0007669"/>
    <property type="project" value="UniProtKB-UniRule"/>
</dbReference>
<comment type="catalytic activity">
    <reaction evidence="2 18 19">
        <text>(6R)-NADPHX = (6S)-NADPHX</text>
        <dbReference type="Rhea" id="RHEA:32227"/>
        <dbReference type="ChEBI" id="CHEBI:64076"/>
        <dbReference type="ChEBI" id="CHEBI:64077"/>
        <dbReference type="EC" id="5.1.99.6"/>
    </reaction>
</comment>
<keyword evidence="6 17" id="KW-0547">Nucleotide-binding</keyword>
<dbReference type="AlphaFoldDB" id="A0A495VK59"/>
<accession>A0A495VK59</accession>
<evidence type="ECO:0000256" key="2">
    <source>
        <dbReference type="ARBA" id="ARBA00000909"/>
    </source>
</evidence>
<keyword evidence="22" id="KW-0808">Transferase</keyword>
<evidence type="ECO:0000256" key="10">
    <source>
        <dbReference type="ARBA" id="ARBA00023027"/>
    </source>
</evidence>
<comment type="similarity">
    <text evidence="3 19">In the N-terminal section; belongs to the NnrE/AIBP family.</text>
</comment>
<dbReference type="InterPro" id="IPR030677">
    <property type="entry name" value="Nnr"/>
</dbReference>
<evidence type="ECO:0000256" key="19">
    <source>
        <dbReference type="PIRNR" id="PIRNR017184"/>
    </source>
</evidence>
<keyword evidence="12 17" id="KW-0456">Lyase</keyword>
<feature type="binding site" evidence="18">
    <location>
        <begin position="126"/>
        <end position="132"/>
    </location>
    <ligand>
        <name>(6S)-NADPHX</name>
        <dbReference type="ChEBI" id="CHEBI:64076"/>
    </ligand>
</feature>
<dbReference type="SUPFAM" id="SSF53613">
    <property type="entry name" value="Ribokinase-like"/>
    <property type="match status" value="1"/>
</dbReference>
<proteinExistence type="inferred from homology"/>
<comment type="function">
    <text evidence="14 19">Bifunctional enzyme that catalyzes the epimerization of the S- and R-forms of NAD(P)HX and the dehydration of the S-form of NAD(P)HX at the expense of ADP, which is converted to AMP. This allows the repair of both epimers of NAD(P)HX, a damaged form of NAD(P)H that is a result of enzymatic or heat-dependent hydration.</text>
</comment>
<evidence type="ECO:0000256" key="12">
    <source>
        <dbReference type="ARBA" id="ARBA00023239"/>
    </source>
</evidence>
<dbReference type="NCBIfam" id="TIGR00197">
    <property type="entry name" value="yjeF_nterm"/>
    <property type="match status" value="1"/>
</dbReference>
<dbReference type="GO" id="GO:0052855">
    <property type="term" value="F:ADP-dependent NAD(P)H-hydrate dehydratase activity"/>
    <property type="evidence" value="ECO:0007669"/>
    <property type="project" value="UniProtKB-UniRule"/>
</dbReference>
<feature type="binding site" evidence="17">
    <location>
        <position position="432"/>
    </location>
    <ligand>
        <name>AMP</name>
        <dbReference type="ChEBI" id="CHEBI:456215"/>
    </ligand>
</feature>
<comment type="catalytic activity">
    <reaction evidence="15 17 19">
        <text>(6S)-NADHX + ADP = AMP + phosphate + NADH + H(+)</text>
        <dbReference type="Rhea" id="RHEA:32223"/>
        <dbReference type="ChEBI" id="CHEBI:15378"/>
        <dbReference type="ChEBI" id="CHEBI:43474"/>
        <dbReference type="ChEBI" id="CHEBI:57945"/>
        <dbReference type="ChEBI" id="CHEBI:64074"/>
        <dbReference type="ChEBI" id="CHEBI:456215"/>
        <dbReference type="ChEBI" id="CHEBI:456216"/>
        <dbReference type="EC" id="4.2.1.136"/>
    </reaction>
</comment>
<dbReference type="Pfam" id="PF03853">
    <property type="entry name" value="YjeF_N"/>
    <property type="match status" value="1"/>
</dbReference>
<keyword evidence="9 18" id="KW-0630">Potassium</keyword>
<dbReference type="PIRSF" id="PIRSF017184">
    <property type="entry name" value="Nnr"/>
    <property type="match status" value="1"/>
</dbReference>
<organism evidence="22 23">
    <name type="scientific">Azonexus fungiphilus</name>
    <dbReference type="NCBI Taxonomy" id="146940"/>
    <lineage>
        <taxon>Bacteria</taxon>
        <taxon>Pseudomonadati</taxon>
        <taxon>Pseudomonadota</taxon>
        <taxon>Betaproteobacteria</taxon>
        <taxon>Rhodocyclales</taxon>
        <taxon>Azonexaceae</taxon>
        <taxon>Azonexus</taxon>
    </lineage>
</organism>
<comment type="similarity">
    <text evidence="18">Belongs to the NnrE/AIBP family.</text>
</comment>
<dbReference type="Gene3D" id="3.40.1190.20">
    <property type="match status" value="1"/>
</dbReference>
<evidence type="ECO:0000256" key="5">
    <source>
        <dbReference type="ARBA" id="ARBA00022723"/>
    </source>
</evidence>
<evidence type="ECO:0000259" key="21">
    <source>
        <dbReference type="PROSITE" id="PS51385"/>
    </source>
</evidence>
<evidence type="ECO:0000256" key="15">
    <source>
        <dbReference type="ARBA" id="ARBA00048238"/>
    </source>
</evidence>
<keyword evidence="11 18" id="KW-0413">Isomerase</keyword>
<feature type="domain" description="YjeF N-terminal" evidence="21">
    <location>
        <begin position="1"/>
        <end position="216"/>
    </location>
</feature>
<dbReference type="GO" id="GO:0052856">
    <property type="term" value="F:NAD(P)HX epimerase activity"/>
    <property type="evidence" value="ECO:0007669"/>
    <property type="project" value="UniProtKB-UniRule"/>
</dbReference>
<dbReference type="CDD" id="cd01171">
    <property type="entry name" value="YXKO-related"/>
    <property type="match status" value="1"/>
</dbReference>
<comment type="cofactor">
    <cofactor evidence="17">
        <name>Mg(2+)</name>
        <dbReference type="ChEBI" id="CHEBI:18420"/>
    </cofactor>
</comment>
<feature type="binding site" evidence="18">
    <location>
        <begin position="59"/>
        <end position="63"/>
    </location>
    <ligand>
        <name>(6S)-NADPHX</name>
        <dbReference type="ChEBI" id="CHEBI:64076"/>
    </ligand>
</feature>
<evidence type="ECO:0000259" key="20">
    <source>
        <dbReference type="PROSITE" id="PS51383"/>
    </source>
</evidence>
<dbReference type="InterPro" id="IPR004443">
    <property type="entry name" value="YjeF_N_dom"/>
</dbReference>
<feature type="binding site" evidence="18">
    <location>
        <position position="60"/>
    </location>
    <ligand>
        <name>K(+)</name>
        <dbReference type="ChEBI" id="CHEBI:29103"/>
    </ligand>
</feature>
<evidence type="ECO:0000256" key="17">
    <source>
        <dbReference type="HAMAP-Rule" id="MF_01965"/>
    </source>
</evidence>
<evidence type="ECO:0000256" key="13">
    <source>
        <dbReference type="ARBA" id="ARBA00023268"/>
    </source>
</evidence>
<dbReference type="PANTHER" id="PTHR12592">
    <property type="entry name" value="ATP-DEPENDENT (S)-NAD(P)H-HYDRATE DEHYDRATASE FAMILY MEMBER"/>
    <property type="match status" value="1"/>
</dbReference>
<dbReference type="GO" id="GO:0046496">
    <property type="term" value="P:nicotinamide nucleotide metabolic process"/>
    <property type="evidence" value="ECO:0007669"/>
    <property type="project" value="UniProtKB-UniRule"/>
</dbReference>
<comment type="function">
    <text evidence="18">Catalyzes the epimerization of the S- and R-forms of NAD(P)HX, a damaged form of NAD(P)H that is a result of enzymatic or heat-dependent hydration. This is a prerequisite for the S-specific NAD(P)H-hydrate dehydratase to allow the repair of both epimers of NAD(P)HX.</text>
</comment>
<dbReference type="PROSITE" id="PS51383">
    <property type="entry name" value="YJEF_C_3"/>
    <property type="match status" value="1"/>
</dbReference>
<dbReference type="InterPro" id="IPR000631">
    <property type="entry name" value="CARKD"/>
</dbReference>
<feature type="binding site" evidence="18">
    <location>
        <position position="162"/>
    </location>
    <ligand>
        <name>K(+)</name>
        <dbReference type="ChEBI" id="CHEBI:29103"/>
    </ligand>
</feature>
<evidence type="ECO:0000313" key="23">
    <source>
        <dbReference type="Proteomes" id="UP000270626"/>
    </source>
</evidence>
<comment type="similarity">
    <text evidence="17">Belongs to the NnrD/CARKD family.</text>
</comment>
<gene>
    <name evidence="17" type="primary">nnrD</name>
    <name evidence="18" type="synonym">nnrE</name>
    <name evidence="22" type="ORF">DFR40_3350</name>
</gene>
<evidence type="ECO:0000256" key="4">
    <source>
        <dbReference type="ARBA" id="ARBA00009524"/>
    </source>
</evidence>
<reference evidence="22 23" key="1">
    <citation type="submission" date="2018-10" db="EMBL/GenBank/DDBJ databases">
        <title>Genomic Encyclopedia of Type Strains, Phase IV (KMG-IV): sequencing the most valuable type-strain genomes for metagenomic binning, comparative biology and taxonomic classification.</title>
        <authorList>
            <person name="Goeker M."/>
        </authorList>
    </citation>
    <scope>NUCLEOTIDE SEQUENCE [LARGE SCALE GENOMIC DNA]</scope>
    <source>
        <strain evidence="22 23">DSM 23841</strain>
    </source>
</reference>
<feature type="binding site" evidence="17">
    <location>
        <position position="257"/>
    </location>
    <ligand>
        <name>(6S)-NADPHX</name>
        <dbReference type="ChEBI" id="CHEBI:64076"/>
    </ligand>
</feature>
<keyword evidence="5 18" id="KW-0479">Metal-binding</keyword>
<dbReference type="PANTHER" id="PTHR12592:SF0">
    <property type="entry name" value="ATP-DEPENDENT (S)-NAD(P)H-HYDRATE DEHYDRATASE"/>
    <property type="match status" value="1"/>
</dbReference>
<evidence type="ECO:0000256" key="7">
    <source>
        <dbReference type="ARBA" id="ARBA00022840"/>
    </source>
</evidence>
<dbReference type="GO" id="GO:0046872">
    <property type="term" value="F:metal ion binding"/>
    <property type="evidence" value="ECO:0007669"/>
    <property type="project" value="UniProtKB-UniRule"/>
</dbReference>
<dbReference type="OrthoDB" id="9806925at2"/>
<keyword evidence="22" id="KW-0418">Kinase</keyword>
<dbReference type="InterPro" id="IPR029056">
    <property type="entry name" value="Ribokinase-like"/>
</dbReference>
<protein>
    <recommendedName>
        <fullName evidence="19">Bifunctional NAD(P)H-hydrate repair enzyme</fullName>
    </recommendedName>
    <alternativeName>
        <fullName evidence="19">Nicotinamide nucleotide repair protein</fullName>
    </alternativeName>
    <domain>
        <recommendedName>
            <fullName evidence="19">ADP-dependent (S)-NAD(P)H-hydrate dehydratase</fullName>
            <ecNumber evidence="19">4.2.1.136</ecNumber>
        </recommendedName>
        <alternativeName>
            <fullName evidence="19">ADP-dependent NAD(P)HX dehydratase</fullName>
        </alternativeName>
    </domain>
    <domain>
        <recommendedName>
            <fullName evidence="19">NAD(P)H-hydrate epimerase</fullName>
            <ecNumber evidence="19">5.1.99.6</ecNumber>
        </recommendedName>
    </domain>
</protein>
<keyword evidence="10 17" id="KW-0520">NAD</keyword>
<evidence type="ECO:0000256" key="8">
    <source>
        <dbReference type="ARBA" id="ARBA00022857"/>
    </source>
</evidence>
<dbReference type="Gene3D" id="3.40.50.10260">
    <property type="entry name" value="YjeF N-terminal domain"/>
    <property type="match status" value="1"/>
</dbReference>
<dbReference type="Proteomes" id="UP000270626">
    <property type="component" value="Unassembled WGS sequence"/>
</dbReference>
<keyword evidence="8 17" id="KW-0521">NADP</keyword>
<comment type="caution">
    <text evidence="22">The sequence shown here is derived from an EMBL/GenBank/DDBJ whole genome shotgun (WGS) entry which is preliminary data.</text>
</comment>
<evidence type="ECO:0000313" key="22">
    <source>
        <dbReference type="EMBL" id="RKT49684.1"/>
    </source>
</evidence>
<keyword evidence="7 17" id="KW-0067">ATP-binding</keyword>
<dbReference type="GO" id="GO:0016301">
    <property type="term" value="F:kinase activity"/>
    <property type="evidence" value="ECO:0007669"/>
    <property type="project" value="UniProtKB-KW"/>
</dbReference>
<sequence length="499" mass="50778">MENATACSGLRLSASLRQIEASHAGLPLMERAGRAAADFACELAGDRQRPVLILAGPGNNGGDAFVVARLLRQRFFDVRLVYAGDPARLPPDAAAARNADIAAGGGSSDRIPAVDHWGLIVDGLFGIGLTRAPDGIHAEWIDTANRLARRDGCPLLALDCPSGLDADRGRRPGTCIAASHTITFIAGKPGLFTGDGPDHCGQIRVADLDLPALPPADGEIVGRAHFAACLQARRRNSHKGVFGSVGILGGGPSMSGAALLAGRAALKFGAGRVYLGLLDPAAPSVDPIQPELMIRPPAALFEAELQALACGPGLGTDGAAAGCVERALASPLPLLLDADALNLLAVDARLQANLRQRAAPSLLTPHPAEAARLLGCSTSAVQDDRIAAACELARRCAAVVALKGCGTVVASADGRWWINTTGNPGMASAGMGDVLSGQAATLLAQQWPAESALLAAVHLHGAAGDRLVDAGIGPAGMTASELIDAARTCLNRCLAGAAA</sequence>
<dbReference type="EC" id="4.2.1.136" evidence="19"/>
<comment type="catalytic activity">
    <reaction evidence="1 18 19">
        <text>(6R)-NADHX = (6S)-NADHX</text>
        <dbReference type="Rhea" id="RHEA:32215"/>
        <dbReference type="ChEBI" id="CHEBI:64074"/>
        <dbReference type="ChEBI" id="CHEBI:64075"/>
        <dbReference type="EC" id="5.1.99.6"/>
    </reaction>
</comment>
<dbReference type="HAMAP" id="MF_01966">
    <property type="entry name" value="NADHX_epimerase"/>
    <property type="match status" value="1"/>
</dbReference>
<feature type="domain" description="YjeF C-terminal" evidence="20">
    <location>
        <begin position="222"/>
        <end position="493"/>
    </location>
</feature>
<dbReference type="InterPro" id="IPR036652">
    <property type="entry name" value="YjeF_N_dom_sf"/>
</dbReference>
<dbReference type="RefSeq" id="WP_121459603.1">
    <property type="nucleotide sequence ID" value="NZ_RBXP01000020.1"/>
</dbReference>
<keyword evidence="23" id="KW-1185">Reference proteome</keyword>
<evidence type="ECO:0000256" key="18">
    <source>
        <dbReference type="HAMAP-Rule" id="MF_01966"/>
    </source>
</evidence>
<feature type="binding site" evidence="17">
    <location>
        <position position="433"/>
    </location>
    <ligand>
        <name>(6S)-NADPHX</name>
        <dbReference type="ChEBI" id="CHEBI:64076"/>
    </ligand>
</feature>
<name>A0A495VK59_9RHOO</name>